<dbReference type="EMBL" id="JACJSG010000006">
    <property type="protein sequence ID" value="MBD2500232.1"/>
    <property type="molecule type" value="Genomic_DNA"/>
</dbReference>
<keyword evidence="2" id="KW-1185">Reference proteome</keyword>
<comment type="caution">
    <text evidence="1">The sequence shown here is derived from an EMBL/GenBank/DDBJ whole genome shotgun (WGS) entry which is preliminary data.</text>
</comment>
<reference evidence="1 2" key="1">
    <citation type="journal article" date="2020" name="ISME J.">
        <title>Comparative genomics reveals insights into cyanobacterial evolution and habitat adaptation.</title>
        <authorList>
            <person name="Chen M.Y."/>
            <person name="Teng W.K."/>
            <person name="Zhao L."/>
            <person name="Hu C.X."/>
            <person name="Zhou Y.K."/>
            <person name="Han B.P."/>
            <person name="Song L.R."/>
            <person name="Shu W.S."/>
        </authorList>
    </citation>
    <scope>NUCLEOTIDE SEQUENCE [LARGE SCALE GENOMIC DNA]</scope>
    <source>
        <strain evidence="1 2">FACHB-119</strain>
    </source>
</reference>
<proteinExistence type="predicted"/>
<name>A0ABR8CZY7_9NOST</name>
<accession>A0ABR8CZY7</accession>
<gene>
    <name evidence="1" type="ORF">H6G83_06290</name>
</gene>
<evidence type="ECO:0000313" key="1">
    <source>
        <dbReference type="EMBL" id="MBD2500232.1"/>
    </source>
</evidence>
<sequence>MSPDKIIKFWLVGATFLMLTQPDVKAQTAFLGNTNPTEINQLSVPQTLVIPPITQTEILPANVRTAGGSVSETVSSERDLFSPPQFSANLIREFPTFWKMRVPIEQVGLLRAKYELRGANGSGDAVSNLQNPSSKLPVTIEPLPIREISRDQNSNTALVEGGVRLKMDLSSTQSAGAYLGELTVTVDLAN</sequence>
<dbReference type="Proteomes" id="UP000661112">
    <property type="component" value="Unassembled WGS sequence"/>
</dbReference>
<organism evidence="1 2">
    <name type="scientific">Anabaena azotica FACHB-119</name>
    <dbReference type="NCBI Taxonomy" id="947527"/>
    <lineage>
        <taxon>Bacteria</taxon>
        <taxon>Bacillati</taxon>
        <taxon>Cyanobacteriota</taxon>
        <taxon>Cyanophyceae</taxon>
        <taxon>Nostocales</taxon>
        <taxon>Nostocaceae</taxon>
        <taxon>Anabaena</taxon>
        <taxon>Anabaena azotica</taxon>
    </lineage>
</organism>
<evidence type="ECO:0000313" key="2">
    <source>
        <dbReference type="Proteomes" id="UP000661112"/>
    </source>
</evidence>
<dbReference type="RefSeq" id="WP_190468601.1">
    <property type="nucleotide sequence ID" value="NZ_JACJSG010000006.1"/>
</dbReference>
<protein>
    <submittedName>
        <fullName evidence="1">Uncharacterized protein</fullName>
    </submittedName>
</protein>